<evidence type="ECO:0000313" key="3">
    <source>
        <dbReference type="Proteomes" id="UP001596434"/>
    </source>
</evidence>
<gene>
    <name evidence="2" type="ORF">ACFQKE_00825</name>
</gene>
<dbReference type="Gene3D" id="3.90.420.10">
    <property type="entry name" value="Oxidoreductase, molybdopterin-binding domain"/>
    <property type="match status" value="1"/>
</dbReference>
<name>A0ABD5ZTP9_9EURY</name>
<comment type="caution">
    <text evidence="2">The sequence shown here is derived from an EMBL/GenBank/DDBJ whole genome shotgun (WGS) entry which is preliminary data.</text>
</comment>
<dbReference type="InterPro" id="IPR036374">
    <property type="entry name" value="OxRdtase_Mopterin-bd_sf"/>
</dbReference>
<reference evidence="2 3" key="1">
    <citation type="journal article" date="2019" name="Int. J. Syst. Evol. Microbiol.">
        <title>The Global Catalogue of Microorganisms (GCM) 10K type strain sequencing project: providing services to taxonomists for standard genome sequencing and annotation.</title>
        <authorList>
            <consortium name="The Broad Institute Genomics Platform"/>
            <consortium name="The Broad Institute Genome Sequencing Center for Infectious Disease"/>
            <person name="Wu L."/>
            <person name="Ma J."/>
        </authorList>
    </citation>
    <scope>NUCLEOTIDE SEQUENCE [LARGE SCALE GENOMIC DNA]</scope>
    <source>
        <strain evidence="2 3">GX21</strain>
    </source>
</reference>
<keyword evidence="3" id="KW-1185">Reference proteome</keyword>
<protein>
    <submittedName>
        <fullName evidence="2">Molybdopterin-dependent oxidoreductase</fullName>
    </submittedName>
</protein>
<accession>A0ABD5ZTP9</accession>
<proteinExistence type="predicted"/>
<dbReference type="EMBL" id="JBHTAT010000001">
    <property type="protein sequence ID" value="MFC7253862.1"/>
    <property type="molecule type" value="Genomic_DNA"/>
</dbReference>
<dbReference type="RefSeq" id="WP_379701941.1">
    <property type="nucleotide sequence ID" value="NZ_JBHTAT010000001.1"/>
</dbReference>
<evidence type="ECO:0000313" key="2">
    <source>
        <dbReference type="EMBL" id="MFC7253862.1"/>
    </source>
</evidence>
<feature type="domain" description="Oxidoreductase molybdopterin-binding" evidence="1">
    <location>
        <begin position="5"/>
        <end position="141"/>
    </location>
</feature>
<dbReference type="AlphaFoldDB" id="A0ABD5ZTP9"/>
<dbReference type="SUPFAM" id="SSF56524">
    <property type="entry name" value="Oxidoreductase molybdopterin-binding domain"/>
    <property type="match status" value="1"/>
</dbReference>
<dbReference type="GeneID" id="96952150"/>
<organism evidence="2 3">
    <name type="scientific">Haloplanus litoreus</name>
    <dbReference type="NCBI Taxonomy" id="767515"/>
    <lineage>
        <taxon>Archaea</taxon>
        <taxon>Methanobacteriati</taxon>
        <taxon>Methanobacteriota</taxon>
        <taxon>Stenosarchaea group</taxon>
        <taxon>Halobacteria</taxon>
        <taxon>Halobacteriales</taxon>
        <taxon>Haloferacaceae</taxon>
        <taxon>Haloplanus</taxon>
    </lineage>
</organism>
<evidence type="ECO:0000259" key="1">
    <source>
        <dbReference type="Pfam" id="PF00174"/>
    </source>
</evidence>
<dbReference type="InterPro" id="IPR000572">
    <property type="entry name" value="OxRdtase_Mopterin-bd_dom"/>
</dbReference>
<dbReference type="Pfam" id="PF00174">
    <property type="entry name" value="Oxidored_molyb"/>
    <property type="match status" value="1"/>
</dbReference>
<dbReference type="Proteomes" id="UP001596434">
    <property type="component" value="Unassembled WGS sequence"/>
</dbReference>
<sequence length="157" mass="16975">MPHSEPPTEADPGRWTVTVDGAVATPLSVPATDLAAGASMRSSTACEGETEPRRRWRGVRVGTVLDRADPTPDATHGLVHTTDPEYACGFDLERLYEALLATHLDGDPIPRERGGPVRLLVADADCWERVKWVTRIDVLEGPPGDADTARDRVPADD</sequence>